<feature type="domain" description="FAD-binding PCMH-type" evidence="5">
    <location>
        <begin position="35"/>
        <end position="224"/>
    </location>
</feature>
<dbReference type="InterPro" id="IPR006094">
    <property type="entry name" value="Oxid_FAD_bind_N"/>
</dbReference>
<dbReference type="SUPFAM" id="SSF56176">
    <property type="entry name" value="FAD-binding/transporter-associated domain-like"/>
    <property type="match status" value="1"/>
</dbReference>
<dbReference type="Pfam" id="PF01565">
    <property type="entry name" value="FAD_binding_4"/>
    <property type="match status" value="1"/>
</dbReference>
<keyword evidence="7" id="KW-1185">Reference proteome</keyword>
<dbReference type="PANTHER" id="PTHR43716">
    <property type="entry name" value="D-2-HYDROXYGLUTARATE DEHYDROGENASE, MITOCHONDRIAL"/>
    <property type="match status" value="1"/>
</dbReference>
<evidence type="ECO:0000259" key="5">
    <source>
        <dbReference type="PROSITE" id="PS51387"/>
    </source>
</evidence>
<keyword evidence="2" id="KW-0285">Flavoprotein</keyword>
<accession>A0ABN2YBG9</accession>
<dbReference type="InterPro" id="IPR016164">
    <property type="entry name" value="FAD-linked_Oxase-like_C"/>
</dbReference>
<sequence>MLVGYQSAAHAADAPPSLPQGIRPYRELYKNWDGAIVAAELWSYDVRNAQEVVTLANWAHANGWTIRARGYRHGWSPLTVAEGTPATAKVLLLNTTKHMDSCYMHGTTVVAQAGISMNSLVRHIADRKHGFTNMPAPGDVTVAGVLAVNGHGTALPARGEKRQQCATYGSLSNTVHALTAVVWDEASGKYTLKTFQRTDPEIGPFLTSMGRAFLTEVQLQTNPMEHYRCRTWTHISVRDLFAAPEKAGYWSLSSMIDRVGRVGLIWYTFTDKPWIQQWEVARRRPLVSRPTITPYNFPFADRLPSPVPELLGQVVAGNQHIAPAFGKAVYATTATSLTTTLARDMWARPTTSSTS</sequence>
<evidence type="ECO:0000313" key="6">
    <source>
        <dbReference type="EMBL" id="GAA2123218.1"/>
    </source>
</evidence>
<comment type="caution">
    <text evidence="6">The sequence shown here is derived from an EMBL/GenBank/DDBJ whole genome shotgun (WGS) entry which is preliminary data.</text>
</comment>
<evidence type="ECO:0000256" key="1">
    <source>
        <dbReference type="ARBA" id="ARBA00001974"/>
    </source>
</evidence>
<dbReference type="InterPro" id="IPR016169">
    <property type="entry name" value="FAD-bd_PCMH_sub2"/>
</dbReference>
<dbReference type="PANTHER" id="PTHR43716:SF1">
    <property type="entry name" value="D-2-HYDROXYGLUTARATE DEHYDROGENASE, MITOCHONDRIAL"/>
    <property type="match status" value="1"/>
</dbReference>
<keyword evidence="3" id="KW-0274">FAD</keyword>
<dbReference type="Proteomes" id="UP001500166">
    <property type="component" value="Unassembled WGS sequence"/>
</dbReference>
<evidence type="ECO:0000313" key="7">
    <source>
        <dbReference type="Proteomes" id="UP001500166"/>
    </source>
</evidence>
<dbReference type="Gene3D" id="3.30.465.10">
    <property type="match status" value="1"/>
</dbReference>
<gene>
    <name evidence="6" type="ORF">GCM10009824_26890</name>
</gene>
<evidence type="ECO:0000256" key="3">
    <source>
        <dbReference type="ARBA" id="ARBA00022827"/>
    </source>
</evidence>
<dbReference type="EMBL" id="BAAAQA010000033">
    <property type="protein sequence ID" value="GAA2123218.1"/>
    <property type="molecule type" value="Genomic_DNA"/>
</dbReference>
<protein>
    <recommendedName>
        <fullName evidence="5">FAD-binding PCMH-type domain-containing protein</fullName>
    </recommendedName>
</protein>
<comment type="cofactor">
    <cofactor evidence="1">
        <name>FAD</name>
        <dbReference type="ChEBI" id="CHEBI:57692"/>
    </cofactor>
</comment>
<dbReference type="InterPro" id="IPR016166">
    <property type="entry name" value="FAD-bd_PCMH"/>
</dbReference>
<dbReference type="PROSITE" id="PS51387">
    <property type="entry name" value="FAD_PCMH"/>
    <property type="match status" value="1"/>
</dbReference>
<dbReference type="InterPro" id="IPR036318">
    <property type="entry name" value="FAD-bd_PCMH-like_sf"/>
</dbReference>
<dbReference type="Pfam" id="PF09129">
    <property type="entry name" value="Chol_subst-bind"/>
    <property type="match status" value="1"/>
</dbReference>
<dbReference type="InterPro" id="IPR016167">
    <property type="entry name" value="FAD-bd_PCMH_sub1"/>
</dbReference>
<proteinExistence type="predicted"/>
<evidence type="ECO:0000256" key="2">
    <source>
        <dbReference type="ARBA" id="ARBA00022630"/>
    </source>
</evidence>
<name>A0ABN2YBG9_9MICC</name>
<dbReference type="InterPro" id="IPR051264">
    <property type="entry name" value="FAD-oxidored/transferase_4"/>
</dbReference>
<evidence type="ECO:0000256" key="4">
    <source>
        <dbReference type="ARBA" id="ARBA00023002"/>
    </source>
</evidence>
<dbReference type="Gene3D" id="3.30.43.10">
    <property type="entry name" value="Uridine Diphospho-n-acetylenolpyruvylglucosamine Reductase, domain 2"/>
    <property type="match status" value="1"/>
</dbReference>
<dbReference type="SUPFAM" id="SSF55103">
    <property type="entry name" value="FAD-linked oxidases, C-terminal domain"/>
    <property type="match status" value="1"/>
</dbReference>
<dbReference type="Gene3D" id="3.40.462.10">
    <property type="entry name" value="FAD-linked oxidases, C-terminal domain"/>
    <property type="match status" value="1"/>
</dbReference>
<organism evidence="6 7">
    <name type="scientific">Kocuria atrinae</name>
    <dbReference type="NCBI Taxonomy" id="592377"/>
    <lineage>
        <taxon>Bacteria</taxon>
        <taxon>Bacillati</taxon>
        <taxon>Actinomycetota</taxon>
        <taxon>Actinomycetes</taxon>
        <taxon>Micrococcales</taxon>
        <taxon>Micrococcaceae</taxon>
        <taxon>Kocuria</taxon>
    </lineage>
</organism>
<dbReference type="InterPro" id="IPR016170">
    <property type="entry name" value="Cytok_DH_C_sf"/>
</dbReference>
<keyword evidence="4" id="KW-0560">Oxidoreductase</keyword>
<reference evidence="6 7" key="1">
    <citation type="journal article" date="2019" name="Int. J. Syst. Evol. Microbiol.">
        <title>The Global Catalogue of Microorganisms (GCM) 10K type strain sequencing project: providing services to taxonomists for standard genome sequencing and annotation.</title>
        <authorList>
            <consortium name="The Broad Institute Genomics Platform"/>
            <consortium name="The Broad Institute Genome Sequencing Center for Infectious Disease"/>
            <person name="Wu L."/>
            <person name="Ma J."/>
        </authorList>
    </citation>
    <scope>NUCLEOTIDE SEQUENCE [LARGE SCALE GENOMIC DNA]</scope>
    <source>
        <strain evidence="6 7">JCM 15914</strain>
    </source>
</reference>
<dbReference type="InterPro" id="IPR015213">
    <property type="entry name" value="Cholesterol_OX_subst-bd"/>
</dbReference>